<accession>A0A8J2Q418</accession>
<dbReference type="EMBL" id="CAKAEH010001892">
    <property type="protein sequence ID" value="CAG9540097.1"/>
    <property type="molecule type" value="Genomic_DNA"/>
</dbReference>
<sequence>MFWFHYNRFRYFHLYRQPSLRQSSTPSVRYSQYVILAILSSAQDFWWHLFECNANGKPQKSRIPRPIPTARTLLNYCANITYTHSHALRQTQQANIVSHGRVVLQCSFNLGCSGVAHGRHIRCD</sequence>
<reference evidence="1" key="1">
    <citation type="submission" date="2021-09" db="EMBL/GenBank/DDBJ databases">
        <authorList>
            <consortium name="Pathogen Informatics"/>
        </authorList>
    </citation>
    <scope>NUCLEOTIDE SEQUENCE</scope>
</reference>
<organism evidence="1 2">
    <name type="scientific">Cercopithifilaria johnstoni</name>
    <dbReference type="NCBI Taxonomy" id="2874296"/>
    <lineage>
        <taxon>Eukaryota</taxon>
        <taxon>Metazoa</taxon>
        <taxon>Ecdysozoa</taxon>
        <taxon>Nematoda</taxon>
        <taxon>Chromadorea</taxon>
        <taxon>Rhabditida</taxon>
        <taxon>Spirurina</taxon>
        <taxon>Spiruromorpha</taxon>
        <taxon>Filarioidea</taxon>
        <taxon>Onchocercidae</taxon>
        <taxon>Cercopithifilaria</taxon>
    </lineage>
</organism>
<keyword evidence="2" id="KW-1185">Reference proteome</keyword>
<gene>
    <name evidence="1" type="ORF">CJOHNSTONI_LOCUS9642</name>
</gene>
<protein>
    <submittedName>
        <fullName evidence="1">Uncharacterized protein</fullName>
    </submittedName>
</protein>
<evidence type="ECO:0000313" key="2">
    <source>
        <dbReference type="Proteomes" id="UP000746747"/>
    </source>
</evidence>
<dbReference type="Proteomes" id="UP000746747">
    <property type="component" value="Unassembled WGS sequence"/>
</dbReference>
<evidence type="ECO:0000313" key="1">
    <source>
        <dbReference type="EMBL" id="CAG9540097.1"/>
    </source>
</evidence>
<dbReference type="AlphaFoldDB" id="A0A8J2Q418"/>
<comment type="caution">
    <text evidence="1">The sequence shown here is derived from an EMBL/GenBank/DDBJ whole genome shotgun (WGS) entry which is preliminary data.</text>
</comment>
<name>A0A8J2Q418_9BILA</name>
<proteinExistence type="predicted"/>